<keyword evidence="2 8" id="KW-0456">Lyase</keyword>
<dbReference type="InterPro" id="IPR015177">
    <property type="entry name" value="Lyase_catalyt"/>
</dbReference>
<evidence type="ECO:0000259" key="7">
    <source>
        <dbReference type="Pfam" id="PF09093"/>
    </source>
</evidence>
<evidence type="ECO:0000313" key="8">
    <source>
        <dbReference type="EMBL" id="VGO14167.1"/>
    </source>
</evidence>
<dbReference type="EMBL" id="CAAHFG010000001">
    <property type="protein sequence ID" value="VGO14167.1"/>
    <property type="molecule type" value="Genomic_DNA"/>
</dbReference>
<dbReference type="Pfam" id="PF09092">
    <property type="entry name" value="Lyase_N"/>
    <property type="match status" value="1"/>
</dbReference>
<gene>
    <name evidence="8" type="primary">chonabc_2</name>
    <name evidence="8" type="ORF">PDESU_02726</name>
</gene>
<protein>
    <submittedName>
        <fullName evidence="8">Chondroitin sulfate ABC exolyase</fullName>
    </submittedName>
</protein>
<dbReference type="InterPro" id="IPR011013">
    <property type="entry name" value="Gal_mutarotase_sf_dom"/>
</dbReference>
<evidence type="ECO:0000259" key="6">
    <source>
        <dbReference type="Pfam" id="PF09092"/>
    </source>
</evidence>
<dbReference type="AlphaFoldDB" id="A0A6C2U2S4"/>
<dbReference type="GO" id="GO:0016837">
    <property type="term" value="F:carbon-oxygen lyase activity, acting on polysaccharides"/>
    <property type="evidence" value="ECO:0007669"/>
    <property type="project" value="UniProtKB-ARBA"/>
</dbReference>
<evidence type="ECO:0000259" key="4">
    <source>
        <dbReference type="Pfam" id="PF02278"/>
    </source>
</evidence>
<dbReference type="Gene3D" id="2.70.98.10">
    <property type="match status" value="1"/>
</dbReference>
<dbReference type="InterPro" id="IPR015176">
    <property type="entry name" value="Lyase_N"/>
</dbReference>
<keyword evidence="9" id="KW-1185">Reference proteome</keyword>
<dbReference type="Pfam" id="PF09093">
    <property type="entry name" value="Lyase_catalyt"/>
    <property type="match status" value="1"/>
</dbReference>
<dbReference type="PANTHER" id="PTHR37322:SF3">
    <property type="entry name" value="CHONDROITIN SULFATE ABC EXOLYASE"/>
    <property type="match status" value="1"/>
</dbReference>
<dbReference type="InterPro" id="IPR008979">
    <property type="entry name" value="Galactose-bd-like_sf"/>
</dbReference>
<dbReference type="GO" id="GO:0005576">
    <property type="term" value="C:extracellular region"/>
    <property type="evidence" value="ECO:0007669"/>
    <property type="project" value="InterPro"/>
</dbReference>
<comment type="similarity">
    <text evidence="1">Belongs to the polysaccharide lyase 8 family.</text>
</comment>
<feature type="domain" description="Lyase N-terminal" evidence="6">
    <location>
        <begin position="27"/>
        <end position="203"/>
    </location>
</feature>
<dbReference type="Pfam" id="PF02884">
    <property type="entry name" value="Lyase_8_C"/>
    <property type="match status" value="1"/>
</dbReference>
<dbReference type="PANTHER" id="PTHR37322">
    <property type="match status" value="1"/>
</dbReference>
<dbReference type="InterPro" id="IPR004103">
    <property type="entry name" value="Lyase_8_C"/>
</dbReference>
<dbReference type="GO" id="GO:0005975">
    <property type="term" value="P:carbohydrate metabolic process"/>
    <property type="evidence" value="ECO:0007669"/>
    <property type="project" value="InterPro"/>
</dbReference>
<dbReference type="SUPFAM" id="SSF74650">
    <property type="entry name" value="Galactose mutarotase-like"/>
    <property type="match status" value="1"/>
</dbReference>
<feature type="domain" description="Polysaccharide lyase family 8 C-terminal" evidence="5">
    <location>
        <begin position="863"/>
        <end position="923"/>
    </location>
</feature>
<dbReference type="InterPro" id="IPR008929">
    <property type="entry name" value="Chondroitin_lyas"/>
</dbReference>
<evidence type="ECO:0000313" key="9">
    <source>
        <dbReference type="Proteomes" id="UP000366872"/>
    </source>
</evidence>
<dbReference type="Gene3D" id="2.60.220.10">
    <property type="entry name" value="Polysaccharide lyase family 8-like, C-terminal"/>
    <property type="match status" value="1"/>
</dbReference>
<dbReference type="GO" id="GO:0006027">
    <property type="term" value="P:glycosaminoglycan catabolic process"/>
    <property type="evidence" value="ECO:0007669"/>
    <property type="project" value="InterPro"/>
</dbReference>
<proteinExistence type="inferred from homology"/>
<evidence type="ECO:0000256" key="3">
    <source>
        <dbReference type="SAM" id="SignalP"/>
    </source>
</evidence>
<accession>A0A6C2U2S4</accession>
<evidence type="ECO:0000256" key="2">
    <source>
        <dbReference type="ARBA" id="ARBA00023239"/>
    </source>
</evidence>
<evidence type="ECO:0000256" key="1">
    <source>
        <dbReference type="ARBA" id="ARBA00006699"/>
    </source>
</evidence>
<sequence length="1012" mass="114217">MKLIDHIAVLALVFPMMGSAYNTPAKSIESFEEGMPEGFAATGTVSLDTTRMKHGSQSVKWEWKGNDRIVFDTPIGYRKQRKLDAEDDALMTHADPTNMEILETPHGFFMWIHNDEARPQRLRIEFGRGDEVDCWFDYWLNFKGWRTIALNYDRGDMKGLPREDMTRMTIHAPNTGSGTFFIDTIGLSVPMNPRTVGANPQLPEIDSHGRLVSQYEHRLLHFNGLTPTFNLAPLTDGVVADFRTLERQAMPYWLDEDERAKWNDSKIAGIEKKFARFEIVRDGGNIYGRPLVFGNVMKEYFSEAGIPPDKLWDGIMNWRHDYCATLFQIAKAWECTASAENKAKLESLFMDLFDYGQDQGMAAGAGLGWIHHYAYIIREYVPALFLMREPLERHGRLCQAIETSKWLTGFNRVYREDQAYGWAGRKACDADDMQGLLSLRLLTPMLMKDSPEKARDLRHFSSFFSNVETAYANALDETFKPDGTIFHHAGHAYGYGGRAIYGSVCTYDILSGTSFQASEDAARRIRKVAQTYYDGLFTDKMMTPKAFASIRFSNYTSSEQFAAMLDTMGTPYEPLDGFRSLPYTCVGMKRRKNDWMITARTHSKYVYPFESWGRDFFAFPLFIANGYLDVAYPGSLDSLTPAEGTWHDGIDWRRYPGTTSVKMPFEEMATRVGKVRDEGGEYLFSDQAFSGGVETSYGCGVHAFEFKGHDKYGLESFTGKKSWFFVGNKVVCLGSDICSKIPEYAVETTLFQTQLDSPEQPIKIRGKDLAKFPLKRTLKTKQPQWLIDNRGTGYYVPSGEIKLTRSEQTHPQCHDKGEVSGNVATAWFDHGKAPESAGYEYVLVAGADSDSMKAFASRPTIDVLQRDARAHVVSLNEEAATAYAVYAENGATFDQGAVKSVNKASTFIVKADGEKLRLNVSDPDLNIYDGQDDLLPDGSRTELSIYEREWFFWPSRPNTVRITLAGEWKIDELVQPMETAGSQPKIISSANGQTVIEIECRDGLSAEVLLGR</sequence>
<evidence type="ECO:0000259" key="5">
    <source>
        <dbReference type="Pfam" id="PF02884"/>
    </source>
</evidence>
<dbReference type="RefSeq" id="WP_136079669.1">
    <property type="nucleotide sequence ID" value="NZ_CAAHFG010000001.1"/>
</dbReference>
<feature type="domain" description="Polysaccharide lyase family 8 central" evidence="4">
    <location>
        <begin position="591"/>
        <end position="847"/>
    </location>
</feature>
<keyword evidence="3" id="KW-0732">Signal</keyword>
<feature type="chain" id="PRO_5025338938" evidence="3">
    <location>
        <begin position="21"/>
        <end position="1012"/>
    </location>
</feature>
<dbReference type="Gene3D" id="1.50.10.100">
    <property type="entry name" value="Chondroitin AC/alginate lyase"/>
    <property type="match status" value="1"/>
</dbReference>
<dbReference type="Pfam" id="PF02278">
    <property type="entry name" value="Lyase_8"/>
    <property type="match status" value="1"/>
</dbReference>
<organism evidence="8 9">
    <name type="scientific">Pontiella desulfatans</name>
    <dbReference type="NCBI Taxonomy" id="2750659"/>
    <lineage>
        <taxon>Bacteria</taxon>
        <taxon>Pseudomonadati</taxon>
        <taxon>Kiritimatiellota</taxon>
        <taxon>Kiritimatiellia</taxon>
        <taxon>Kiritimatiellales</taxon>
        <taxon>Pontiellaceae</taxon>
        <taxon>Pontiella</taxon>
    </lineage>
</organism>
<dbReference type="SUPFAM" id="SSF48230">
    <property type="entry name" value="Chondroitin AC/alginate lyase"/>
    <property type="match status" value="1"/>
</dbReference>
<dbReference type="Gene3D" id="2.60.120.430">
    <property type="entry name" value="Galactose-binding lectin"/>
    <property type="match status" value="1"/>
</dbReference>
<feature type="domain" description="Lyase catalytic" evidence="7">
    <location>
        <begin position="232"/>
        <end position="528"/>
    </location>
</feature>
<reference evidence="8 9" key="1">
    <citation type="submission" date="2019-04" db="EMBL/GenBank/DDBJ databases">
        <authorList>
            <person name="Van Vliet M D."/>
        </authorList>
    </citation>
    <scope>NUCLEOTIDE SEQUENCE [LARGE SCALE GENOMIC DNA]</scope>
    <source>
        <strain evidence="8 9">F1</strain>
    </source>
</reference>
<dbReference type="GO" id="GO:0030246">
    <property type="term" value="F:carbohydrate binding"/>
    <property type="evidence" value="ECO:0007669"/>
    <property type="project" value="InterPro"/>
</dbReference>
<dbReference type="InterPro" id="IPR011071">
    <property type="entry name" value="Lyase_8-like_C"/>
</dbReference>
<dbReference type="InterPro" id="IPR003159">
    <property type="entry name" value="Lyase_8_central_dom"/>
</dbReference>
<feature type="signal peptide" evidence="3">
    <location>
        <begin position="1"/>
        <end position="20"/>
    </location>
</feature>
<name>A0A6C2U2S4_PONDE</name>
<dbReference type="InterPro" id="IPR014718">
    <property type="entry name" value="GH-type_carb-bd"/>
</dbReference>
<dbReference type="SUPFAM" id="SSF49785">
    <property type="entry name" value="Galactose-binding domain-like"/>
    <property type="match status" value="1"/>
</dbReference>
<dbReference type="InterPro" id="IPR039174">
    <property type="entry name" value="Chondroitin_ABC_lyase"/>
</dbReference>
<dbReference type="SUPFAM" id="SSF49863">
    <property type="entry name" value="Hyaluronate lyase-like, C-terminal domain"/>
    <property type="match status" value="1"/>
</dbReference>
<dbReference type="Proteomes" id="UP000366872">
    <property type="component" value="Unassembled WGS sequence"/>
</dbReference>